<feature type="domain" description="CENP-V/GFA" evidence="5">
    <location>
        <begin position="4"/>
        <end position="117"/>
    </location>
</feature>
<evidence type="ECO:0000313" key="6">
    <source>
        <dbReference type="EMBL" id="MCT8331196.1"/>
    </source>
</evidence>
<evidence type="ECO:0000259" key="5">
    <source>
        <dbReference type="PROSITE" id="PS51891"/>
    </source>
</evidence>
<evidence type="ECO:0000256" key="3">
    <source>
        <dbReference type="ARBA" id="ARBA00022833"/>
    </source>
</evidence>
<dbReference type="PROSITE" id="PS51257">
    <property type="entry name" value="PROKAR_LIPOPROTEIN"/>
    <property type="match status" value="1"/>
</dbReference>
<evidence type="ECO:0000256" key="1">
    <source>
        <dbReference type="ARBA" id="ARBA00005495"/>
    </source>
</evidence>
<dbReference type="SUPFAM" id="SSF51316">
    <property type="entry name" value="Mss4-like"/>
    <property type="match status" value="1"/>
</dbReference>
<dbReference type="PANTHER" id="PTHR33337:SF40">
    <property type="entry name" value="CENP-V_GFA DOMAIN-CONTAINING PROTEIN-RELATED"/>
    <property type="match status" value="1"/>
</dbReference>
<name>A0ABT2NQI3_9RHOB</name>
<organism evidence="6 7">
    <name type="scientific">Albidovulum sediminis</name>
    <dbReference type="NCBI Taxonomy" id="3066345"/>
    <lineage>
        <taxon>Bacteria</taxon>
        <taxon>Pseudomonadati</taxon>
        <taxon>Pseudomonadota</taxon>
        <taxon>Alphaproteobacteria</taxon>
        <taxon>Rhodobacterales</taxon>
        <taxon>Paracoccaceae</taxon>
        <taxon>Albidovulum</taxon>
    </lineage>
</organism>
<keyword evidence="7" id="KW-1185">Reference proteome</keyword>
<dbReference type="Gene3D" id="3.90.1590.10">
    <property type="entry name" value="glutathione-dependent formaldehyde- activating enzyme (gfa)"/>
    <property type="match status" value="1"/>
</dbReference>
<protein>
    <submittedName>
        <fullName evidence="6">GFA family protein</fullName>
    </submittedName>
</protein>
<gene>
    <name evidence="6" type="ORF">N5I32_16880</name>
</gene>
<evidence type="ECO:0000313" key="7">
    <source>
        <dbReference type="Proteomes" id="UP001205601"/>
    </source>
</evidence>
<keyword evidence="4" id="KW-0456">Lyase</keyword>
<reference evidence="7" key="1">
    <citation type="submission" date="2023-07" db="EMBL/GenBank/DDBJ databases">
        <title>Defluviimonas sediminis sp. nov., isolated from mangrove sediment.</title>
        <authorList>
            <person name="Liu L."/>
            <person name="Li J."/>
            <person name="Huang Y."/>
            <person name="Pan J."/>
            <person name="Li M."/>
        </authorList>
    </citation>
    <scope>NUCLEOTIDE SEQUENCE [LARGE SCALE GENOMIC DNA]</scope>
    <source>
        <strain evidence="7">FT324</strain>
    </source>
</reference>
<comment type="similarity">
    <text evidence="1">Belongs to the Gfa family.</text>
</comment>
<proteinExistence type="inferred from homology"/>
<dbReference type="Pfam" id="PF04828">
    <property type="entry name" value="GFA"/>
    <property type="match status" value="1"/>
</dbReference>
<dbReference type="EMBL" id="JAOCQF010000003">
    <property type="protein sequence ID" value="MCT8331196.1"/>
    <property type="molecule type" value="Genomic_DNA"/>
</dbReference>
<dbReference type="InterPro" id="IPR011057">
    <property type="entry name" value="Mss4-like_sf"/>
</dbReference>
<sequence length="128" mass="13635">MQRLDCRCLCGGVAFGLPGPAGGITACHCIQCRKLSGHYAASFDADEGQIDWQSRETLGEYETPAGGRRGFCTACGSSLWFRSVAGEFSIEAGSVLGATGGRLEDHIFVGSKGDYYDLDDSFPGAPRW</sequence>
<dbReference type="Proteomes" id="UP001205601">
    <property type="component" value="Unassembled WGS sequence"/>
</dbReference>
<keyword evidence="2" id="KW-0479">Metal-binding</keyword>
<comment type="caution">
    <text evidence="6">The sequence shown here is derived from an EMBL/GenBank/DDBJ whole genome shotgun (WGS) entry which is preliminary data.</text>
</comment>
<dbReference type="InterPro" id="IPR006913">
    <property type="entry name" value="CENP-V/GFA"/>
</dbReference>
<keyword evidence="3" id="KW-0862">Zinc</keyword>
<evidence type="ECO:0000256" key="2">
    <source>
        <dbReference type="ARBA" id="ARBA00022723"/>
    </source>
</evidence>
<accession>A0ABT2NQI3</accession>
<dbReference type="PANTHER" id="PTHR33337">
    <property type="entry name" value="GFA DOMAIN-CONTAINING PROTEIN"/>
    <property type="match status" value="1"/>
</dbReference>
<evidence type="ECO:0000256" key="4">
    <source>
        <dbReference type="ARBA" id="ARBA00023239"/>
    </source>
</evidence>
<dbReference type="PROSITE" id="PS51891">
    <property type="entry name" value="CENP_V_GFA"/>
    <property type="match status" value="1"/>
</dbReference>